<dbReference type="Gene3D" id="2.60.310.20">
    <property type="match status" value="1"/>
</dbReference>
<keyword evidence="6" id="KW-0186">Copper</keyword>
<sequence>MTGTTFVLKGLVSLLSLTAAIQPVHSAPLDEATNNLQKRAAPSPRGTGQPSNCMSWIQVQQNDNCASVLARAKITQSTLLRYNTGLNNNCNNLRKGYYYCTKIPYQYAVVGVTDQCVERQNINTLQNNQPDVFNMLILALNLLQSGDQSQPFSYYGITSIHGAPFVPWPDPKASGNFARNTGYCPHNGNIFGPWHRPYLMMLEQQVYAAAKQVAAKFTGSNKTRYTAAAKLVRLPFWDWADANTQSHLPSILKQPSVTVTAPDGRKTIKNPLYSYIFKGTENSSFNTPGIAGQRETLRGQLSGSGSDSLADSNMERDFKTRRQSVYDTLMVTDSFHSFADRLEGIHGDVHNQIGGFMPILWYSAYDPIFWLHHNNVDRLLAIWQAANPGKIFQSDDACPTFQRLANQGDKDTNNTPLYPFRHPDGSWWTANEVNNVRNIWNWGFGYPEVPCSHRGDSDAQLDAFATSKINSLYRAVVNPKKAKRADSNQVLQWNVNIVVDQAELTGTFAIVLFLGQPSSDPNMWNSCASKIGSLTVLGNPGMQRMSKIMTGTIPITPILQQRVNDTQNEAVVNDFLAKNLVWKCLHDGESVDVTTMPTLKVGVTNNVVLLPTDDTQKPTYGTPKLNTGVTSKKTCGASNADQLANPIMKNGQKKQLTNRFRHITSSISVAVDLNKGLGISITLPGGRYY</sequence>
<evidence type="ECO:0000256" key="2">
    <source>
        <dbReference type="ARBA" id="ARBA00009928"/>
    </source>
</evidence>
<evidence type="ECO:0000256" key="7">
    <source>
        <dbReference type="ARBA" id="ARBA00023033"/>
    </source>
</evidence>
<accession>A0AAV9WYP6</accession>
<dbReference type="EC" id="1.14.18.1" evidence="3"/>
<dbReference type="PROSITE" id="PS00498">
    <property type="entry name" value="TYROSINASE_2"/>
    <property type="match status" value="1"/>
</dbReference>
<keyword evidence="4" id="KW-0479">Metal-binding</keyword>
<comment type="catalytic activity">
    <reaction evidence="9">
        <text>2 L-dopa + O2 = 2 L-dopaquinone + 2 H2O</text>
        <dbReference type="Rhea" id="RHEA:34287"/>
        <dbReference type="ChEBI" id="CHEBI:15377"/>
        <dbReference type="ChEBI" id="CHEBI:15379"/>
        <dbReference type="ChEBI" id="CHEBI:57504"/>
        <dbReference type="ChEBI" id="CHEBI:57924"/>
        <dbReference type="EC" id="1.14.18.1"/>
    </reaction>
</comment>
<dbReference type="InterPro" id="IPR018392">
    <property type="entry name" value="LysM"/>
</dbReference>
<name>A0AAV9WYP6_9PEZI</name>
<dbReference type="Gene3D" id="1.10.1280.10">
    <property type="entry name" value="Di-copper center containing domain from catechol oxidase"/>
    <property type="match status" value="1"/>
</dbReference>
<reference evidence="13 14" key="1">
    <citation type="submission" date="2019-10" db="EMBL/GenBank/DDBJ databases">
        <authorList>
            <person name="Palmer J.M."/>
        </authorList>
    </citation>
    <scope>NUCLEOTIDE SEQUENCE [LARGE SCALE GENOMIC DNA]</scope>
    <source>
        <strain evidence="13 14">TWF694</strain>
    </source>
</reference>
<organism evidence="13 14">
    <name type="scientific">Orbilia ellipsospora</name>
    <dbReference type="NCBI Taxonomy" id="2528407"/>
    <lineage>
        <taxon>Eukaryota</taxon>
        <taxon>Fungi</taxon>
        <taxon>Dikarya</taxon>
        <taxon>Ascomycota</taxon>
        <taxon>Pezizomycotina</taxon>
        <taxon>Orbiliomycetes</taxon>
        <taxon>Orbiliales</taxon>
        <taxon>Orbiliaceae</taxon>
        <taxon>Orbilia</taxon>
    </lineage>
</organism>
<evidence type="ECO:0000313" key="13">
    <source>
        <dbReference type="EMBL" id="KAK6529085.1"/>
    </source>
</evidence>
<comment type="cofactor">
    <cofactor evidence="1">
        <name>Cu(2+)</name>
        <dbReference type="ChEBI" id="CHEBI:29036"/>
    </cofactor>
</comment>
<dbReference type="GO" id="GO:0046872">
    <property type="term" value="F:metal ion binding"/>
    <property type="evidence" value="ECO:0007669"/>
    <property type="project" value="UniProtKB-KW"/>
</dbReference>
<comment type="caution">
    <text evidence="13">The sequence shown here is derived from an EMBL/GenBank/DDBJ whole genome shotgun (WGS) entry which is preliminary data.</text>
</comment>
<evidence type="ECO:0000313" key="14">
    <source>
        <dbReference type="Proteomes" id="UP001365542"/>
    </source>
</evidence>
<feature type="signal peptide" evidence="11">
    <location>
        <begin position="1"/>
        <end position="26"/>
    </location>
</feature>
<dbReference type="EMBL" id="JAVHJO010000014">
    <property type="protein sequence ID" value="KAK6529085.1"/>
    <property type="molecule type" value="Genomic_DNA"/>
</dbReference>
<evidence type="ECO:0000259" key="12">
    <source>
        <dbReference type="PROSITE" id="PS51782"/>
    </source>
</evidence>
<dbReference type="Pfam" id="PF18132">
    <property type="entry name" value="Tyrosinase_C"/>
    <property type="match status" value="1"/>
</dbReference>
<keyword evidence="8" id="KW-0470">Melanin biosynthesis</keyword>
<dbReference type="InterPro" id="IPR050316">
    <property type="entry name" value="Tyrosinase/Hemocyanin"/>
</dbReference>
<dbReference type="PANTHER" id="PTHR11474:SF76">
    <property type="entry name" value="SHKT DOMAIN-CONTAINING PROTEIN"/>
    <property type="match status" value="1"/>
</dbReference>
<evidence type="ECO:0000256" key="1">
    <source>
        <dbReference type="ARBA" id="ARBA00001973"/>
    </source>
</evidence>
<dbReference type="InterPro" id="IPR002227">
    <property type="entry name" value="Tyrosinase_Cu-bd"/>
</dbReference>
<comment type="similarity">
    <text evidence="2">Belongs to the tyrosinase family.</text>
</comment>
<feature type="domain" description="LysM" evidence="12">
    <location>
        <begin position="55"/>
        <end position="101"/>
    </location>
</feature>
<evidence type="ECO:0000256" key="8">
    <source>
        <dbReference type="ARBA" id="ARBA00023101"/>
    </source>
</evidence>
<evidence type="ECO:0000256" key="5">
    <source>
        <dbReference type="ARBA" id="ARBA00023002"/>
    </source>
</evidence>
<protein>
    <recommendedName>
        <fullName evidence="3">tyrosinase</fullName>
        <ecNumber evidence="3">1.14.18.1</ecNumber>
    </recommendedName>
</protein>
<dbReference type="PROSITE" id="PS51782">
    <property type="entry name" value="LYSM"/>
    <property type="match status" value="1"/>
</dbReference>
<evidence type="ECO:0000256" key="6">
    <source>
        <dbReference type="ARBA" id="ARBA00023008"/>
    </source>
</evidence>
<feature type="chain" id="PRO_5043855374" description="tyrosinase" evidence="11">
    <location>
        <begin position="27"/>
        <end position="689"/>
    </location>
</feature>
<dbReference type="InterPro" id="IPR008922">
    <property type="entry name" value="Di-copper_centre_dom_sf"/>
</dbReference>
<dbReference type="InterPro" id="IPR041640">
    <property type="entry name" value="Tyrosinase_C"/>
</dbReference>
<keyword evidence="7" id="KW-0503">Monooxygenase</keyword>
<dbReference type="GO" id="GO:0042438">
    <property type="term" value="P:melanin biosynthetic process"/>
    <property type="evidence" value="ECO:0007669"/>
    <property type="project" value="UniProtKB-KW"/>
</dbReference>
<dbReference type="Pfam" id="PF00264">
    <property type="entry name" value="Tyrosinase"/>
    <property type="match status" value="1"/>
</dbReference>
<evidence type="ECO:0000256" key="4">
    <source>
        <dbReference type="ARBA" id="ARBA00022723"/>
    </source>
</evidence>
<dbReference type="Gene3D" id="3.10.350.10">
    <property type="entry name" value="LysM domain"/>
    <property type="match status" value="1"/>
</dbReference>
<proteinExistence type="inferred from homology"/>
<dbReference type="AlphaFoldDB" id="A0AAV9WYP6"/>
<evidence type="ECO:0000256" key="11">
    <source>
        <dbReference type="SAM" id="SignalP"/>
    </source>
</evidence>
<dbReference type="PANTHER" id="PTHR11474">
    <property type="entry name" value="TYROSINASE FAMILY MEMBER"/>
    <property type="match status" value="1"/>
</dbReference>
<evidence type="ECO:0000256" key="3">
    <source>
        <dbReference type="ARBA" id="ARBA00011906"/>
    </source>
</evidence>
<evidence type="ECO:0000256" key="9">
    <source>
        <dbReference type="ARBA" id="ARBA00048233"/>
    </source>
</evidence>
<gene>
    <name evidence="13" type="ORF">TWF694_004303</name>
</gene>
<dbReference type="SUPFAM" id="SSF48056">
    <property type="entry name" value="Di-copper centre-containing domain"/>
    <property type="match status" value="1"/>
</dbReference>
<dbReference type="GO" id="GO:0004503">
    <property type="term" value="F:tyrosinase activity"/>
    <property type="evidence" value="ECO:0007669"/>
    <property type="project" value="UniProtKB-EC"/>
</dbReference>
<keyword evidence="5" id="KW-0560">Oxidoreductase</keyword>
<dbReference type="PRINTS" id="PR00092">
    <property type="entry name" value="TYROSINASE"/>
</dbReference>
<evidence type="ECO:0000256" key="10">
    <source>
        <dbReference type="ARBA" id="ARBA00048881"/>
    </source>
</evidence>
<keyword evidence="11" id="KW-0732">Signal</keyword>
<dbReference type="InterPro" id="IPR036779">
    <property type="entry name" value="LysM_dom_sf"/>
</dbReference>
<keyword evidence="14" id="KW-1185">Reference proteome</keyword>
<comment type="catalytic activity">
    <reaction evidence="10">
        <text>L-tyrosine + O2 = L-dopaquinone + H2O</text>
        <dbReference type="Rhea" id="RHEA:18117"/>
        <dbReference type="ChEBI" id="CHEBI:15377"/>
        <dbReference type="ChEBI" id="CHEBI:15379"/>
        <dbReference type="ChEBI" id="CHEBI:57924"/>
        <dbReference type="ChEBI" id="CHEBI:58315"/>
        <dbReference type="EC" id="1.14.18.1"/>
    </reaction>
</comment>
<dbReference type="Proteomes" id="UP001365542">
    <property type="component" value="Unassembled WGS sequence"/>
</dbReference>